<evidence type="ECO:0000313" key="1">
    <source>
        <dbReference type="EMBL" id="QJA67065.1"/>
    </source>
</evidence>
<reference evidence="1" key="1">
    <citation type="submission" date="2020-03" db="EMBL/GenBank/DDBJ databases">
        <title>The deep terrestrial virosphere.</title>
        <authorList>
            <person name="Holmfeldt K."/>
            <person name="Nilsson E."/>
            <person name="Simone D."/>
            <person name="Lopez-Fernandez M."/>
            <person name="Wu X."/>
            <person name="de Brujin I."/>
            <person name="Lundin D."/>
            <person name="Andersson A."/>
            <person name="Bertilsson S."/>
            <person name="Dopson M."/>
        </authorList>
    </citation>
    <scope>NUCLEOTIDE SEQUENCE</scope>
    <source>
        <strain evidence="2">MM415A00328</strain>
        <strain evidence="1">MM415B00308</strain>
    </source>
</reference>
<organism evidence="1">
    <name type="scientific">viral metagenome</name>
    <dbReference type="NCBI Taxonomy" id="1070528"/>
    <lineage>
        <taxon>unclassified sequences</taxon>
        <taxon>metagenomes</taxon>
        <taxon>organismal metagenomes</taxon>
    </lineage>
</organism>
<gene>
    <name evidence="2" type="ORF">MM415A00328_0016</name>
    <name evidence="1" type="ORF">MM415B00308_0043</name>
</gene>
<dbReference type="AlphaFoldDB" id="A0A6M3JD47"/>
<name>A0A6M3JD47_9ZZZZ</name>
<proteinExistence type="predicted"/>
<sequence length="292" mass="30165">MAATWERIGTRNPRVVTVASSATPTPNADITDMYIITALAEAAEFGAPTGTPKNGQKLLIRVKDNATPRALTWNAIYAGTLPSTTAASVTLYMICIYNEAATKWDVTVRGDLTLVAAATGFTITGGTTPKTLTVENTSLVDQDLTSDAGPTFDHLHIAGAGGVLAAAAGAAFCNQNPTNTGIASVGNAAQTTLTDNQRITFTMTAGVPALFTVTRVSNGYGAVFAAEYGSATITKIHDPSAQYEITDTDTAKIAVFKSAASNVINIKNYANTTIGLRINVFGPVASATAPAP</sequence>
<protein>
    <submittedName>
        <fullName evidence="1">Uncharacterized protein</fullName>
    </submittedName>
</protein>
<accession>A0A6M3JD47</accession>
<dbReference type="EMBL" id="MT142501">
    <property type="protein sequence ID" value="QJA82998.1"/>
    <property type="molecule type" value="Genomic_DNA"/>
</dbReference>
<evidence type="ECO:0000313" key="2">
    <source>
        <dbReference type="EMBL" id="QJA82998.1"/>
    </source>
</evidence>
<dbReference type="EMBL" id="MT141565">
    <property type="protein sequence ID" value="QJA67065.1"/>
    <property type="molecule type" value="Genomic_DNA"/>
</dbReference>